<evidence type="ECO:0000313" key="1">
    <source>
        <dbReference type="EMBL" id="PSU46645.1"/>
    </source>
</evidence>
<keyword evidence="2" id="KW-1185">Reference proteome</keyword>
<protein>
    <submittedName>
        <fullName evidence="1">Uncharacterized protein</fullName>
    </submittedName>
</protein>
<organism evidence="1 2">
    <name type="scientific">Photobacterium frigidiphilum</name>
    <dbReference type="NCBI Taxonomy" id="264736"/>
    <lineage>
        <taxon>Bacteria</taxon>
        <taxon>Pseudomonadati</taxon>
        <taxon>Pseudomonadota</taxon>
        <taxon>Gammaproteobacteria</taxon>
        <taxon>Vibrionales</taxon>
        <taxon>Vibrionaceae</taxon>
        <taxon>Photobacterium</taxon>
    </lineage>
</organism>
<accession>A0A2T3JCN3</accession>
<evidence type="ECO:0000313" key="2">
    <source>
        <dbReference type="Proteomes" id="UP000240987"/>
    </source>
</evidence>
<dbReference type="EMBL" id="PYMJ01000020">
    <property type="protein sequence ID" value="PSU46645.1"/>
    <property type="molecule type" value="Genomic_DNA"/>
</dbReference>
<name>A0A2T3JCN3_9GAMM</name>
<comment type="caution">
    <text evidence="1">The sequence shown here is derived from an EMBL/GenBank/DDBJ whole genome shotgun (WGS) entry which is preliminary data.</text>
</comment>
<dbReference type="AlphaFoldDB" id="A0A2T3JCN3"/>
<proteinExistence type="predicted"/>
<reference evidence="1 2" key="1">
    <citation type="submission" date="2018-01" db="EMBL/GenBank/DDBJ databases">
        <title>Whole genome sequencing of Histamine producing bacteria.</title>
        <authorList>
            <person name="Butler K."/>
        </authorList>
    </citation>
    <scope>NUCLEOTIDE SEQUENCE [LARGE SCALE GENOMIC DNA]</scope>
    <source>
        <strain evidence="1 2">JCM 12947</strain>
    </source>
</reference>
<dbReference type="Proteomes" id="UP000240987">
    <property type="component" value="Unassembled WGS sequence"/>
</dbReference>
<sequence length="154" mass="17884">MTTEKSVITKEQWKSLEEEMAGYFVNVEFKFNGYLVSINRVRSSEGKTELGVYIDGSIKGVWTSRTLQENATQEDAAPTILHDVWKLKTKAMYSLKQVKELERTIGKRRAKKAFPHLHDRHEYHLPYFSKASVLCRQFKKLEGLELVKAAFLTR</sequence>
<gene>
    <name evidence="1" type="ORF">C9J12_18225</name>
</gene>
<dbReference type="OrthoDB" id="6690744at2"/>
<dbReference type="RefSeq" id="WP_107244006.1">
    <property type="nucleotide sequence ID" value="NZ_PYMJ01000020.1"/>
</dbReference>